<comment type="caution">
    <text evidence="2">The sequence shown here is derived from an EMBL/GenBank/DDBJ whole genome shotgun (WGS) entry which is preliminary data.</text>
</comment>
<evidence type="ECO:0000313" key="3">
    <source>
        <dbReference type="Proteomes" id="UP000076874"/>
    </source>
</evidence>
<feature type="region of interest" description="Disordered" evidence="1">
    <location>
        <begin position="149"/>
        <end position="215"/>
    </location>
</feature>
<dbReference type="STRING" id="1081102.A0A167X238"/>
<organism evidence="2 3">
    <name type="scientific">Niveomyces insectorum RCEF 264</name>
    <dbReference type="NCBI Taxonomy" id="1081102"/>
    <lineage>
        <taxon>Eukaryota</taxon>
        <taxon>Fungi</taxon>
        <taxon>Dikarya</taxon>
        <taxon>Ascomycota</taxon>
        <taxon>Pezizomycotina</taxon>
        <taxon>Sordariomycetes</taxon>
        <taxon>Hypocreomycetidae</taxon>
        <taxon>Hypocreales</taxon>
        <taxon>Cordycipitaceae</taxon>
        <taxon>Niveomyces</taxon>
    </lineage>
</organism>
<sequence>MHDNRSHPLLEQVPLTVSPFVNLPRATTLPYRYKTMPSALPPSIIDTVSSSGGGGGEPSAAAAAAVSGPQPAKSAYVVSASSGSAAHPEDILASCRALREHVARLQADADAELRQFEERIQARELAEKRRVAPGWLDSDERLLVPERRQPDGAEAAVATAGSAANAGSSTTGSDGRVGGRLEGPPSSAFAFPPYDGAPYTTTGGPTDMAAGAAGPEADAATAEALDRAFGVMQLSNK</sequence>
<dbReference type="EMBL" id="AZHD01000004">
    <property type="protein sequence ID" value="OAA64438.1"/>
    <property type="molecule type" value="Genomic_DNA"/>
</dbReference>
<dbReference type="Proteomes" id="UP000076874">
    <property type="component" value="Unassembled WGS sequence"/>
</dbReference>
<proteinExistence type="predicted"/>
<dbReference type="OrthoDB" id="5344687at2759"/>
<evidence type="ECO:0000256" key="1">
    <source>
        <dbReference type="SAM" id="MobiDB-lite"/>
    </source>
</evidence>
<protein>
    <submittedName>
        <fullName evidence="2">Uncharacterized protein</fullName>
    </submittedName>
</protein>
<dbReference type="PANTHER" id="PTHR42089:SF1">
    <property type="entry name" value="YALI0F09427P"/>
    <property type="match status" value="1"/>
</dbReference>
<dbReference type="AlphaFoldDB" id="A0A167X238"/>
<reference evidence="2 3" key="1">
    <citation type="journal article" date="2016" name="Genome Biol. Evol.">
        <title>Divergent and convergent evolution of fungal pathogenicity.</title>
        <authorList>
            <person name="Shang Y."/>
            <person name="Xiao G."/>
            <person name="Zheng P."/>
            <person name="Cen K."/>
            <person name="Zhan S."/>
            <person name="Wang C."/>
        </authorList>
    </citation>
    <scope>NUCLEOTIDE SEQUENCE [LARGE SCALE GENOMIC DNA]</scope>
    <source>
        <strain evidence="2 3">RCEF 264</strain>
    </source>
</reference>
<feature type="compositionally biased region" description="Low complexity" evidence="1">
    <location>
        <begin position="152"/>
        <end position="173"/>
    </location>
</feature>
<evidence type="ECO:0000313" key="2">
    <source>
        <dbReference type="EMBL" id="OAA64438.1"/>
    </source>
</evidence>
<dbReference type="PANTHER" id="PTHR42089">
    <property type="entry name" value="YALI0F09427P"/>
    <property type="match status" value="1"/>
</dbReference>
<keyword evidence="3" id="KW-1185">Reference proteome</keyword>
<name>A0A167X238_9HYPO</name>
<gene>
    <name evidence="2" type="ORF">SPI_03085</name>
</gene>
<accession>A0A167X238</accession>